<evidence type="ECO:0000313" key="8">
    <source>
        <dbReference type="Proteomes" id="UP000288716"/>
    </source>
</evidence>
<dbReference type="Gene3D" id="3.90.190.10">
    <property type="entry name" value="Protein tyrosine phosphatase superfamily"/>
    <property type="match status" value="1"/>
</dbReference>
<comment type="similarity">
    <text evidence="1">Belongs to the protein-tyrosine phosphatase family. Non-receptor class dual specificity subfamily.</text>
</comment>
<dbReference type="SUPFAM" id="SSF52799">
    <property type="entry name" value="(Phosphotyrosine protein) phosphatases II"/>
    <property type="match status" value="1"/>
</dbReference>
<dbReference type="PROSITE" id="PS50054">
    <property type="entry name" value="TYR_PHOSPHATASE_DUAL"/>
    <property type="match status" value="1"/>
</dbReference>
<dbReference type="PANTHER" id="PTHR10159:SF519">
    <property type="entry name" value="DUAL SPECIFICITY PROTEIN PHOSPHATASE MPK3"/>
    <property type="match status" value="1"/>
</dbReference>
<evidence type="ECO:0000256" key="2">
    <source>
        <dbReference type="ARBA" id="ARBA00013064"/>
    </source>
</evidence>
<dbReference type="VEuPathDB" id="VectorBase:LDEU014133"/>
<name>A0A443QYI8_9ACAR</name>
<dbReference type="OrthoDB" id="285418at2759"/>
<keyword evidence="3" id="KW-0378">Hydrolase</keyword>
<dbReference type="PROSITE" id="PS50056">
    <property type="entry name" value="TYR_PHOSPHATASE_2"/>
    <property type="match status" value="1"/>
</dbReference>
<dbReference type="CDD" id="cd14498">
    <property type="entry name" value="DSP"/>
    <property type="match status" value="1"/>
</dbReference>
<dbReference type="AlphaFoldDB" id="A0A443QYI8"/>
<dbReference type="Proteomes" id="UP000288716">
    <property type="component" value="Unassembled WGS sequence"/>
</dbReference>
<dbReference type="SMART" id="SM00195">
    <property type="entry name" value="DSPc"/>
    <property type="match status" value="1"/>
</dbReference>
<evidence type="ECO:0000256" key="3">
    <source>
        <dbReference type="ARBA" id="ARBA00022801"/>
    </source>
</evidence>
<proteinExistence type="inferred from homology"/>
<dbReference type="InterPro" id="IPR000340">
    <property type="entry name" value="Dual-sp_phosphatase_cat-dom"/>
</dbReference>
<keyword evidence="8" id="KW-1185">Reference proteome</keyword>
<dbReference type="EC" id="3.1.3.48" evidence="2"/>
<dbReference type="EMBL" id="NCKV01050925">
    <property type="protein sequence ID" value="RWS08063.1"/>
    <property type="molecule type" value="Genomic_DNA"/>
</dbReference>
<dbReference type="PROSITE" id="PS00383">
    <property type="entry name" value="TYR_PHOSPHATASE_1"/>
    <property type="match status" value="1"/>
</dbReference>
<feature type="non-terminal residue" evidence="7">
    <location>
        <position position="1"/>
    </location>
</feature>
<feature type="domain" description="Tyrosine specific protein phosphatases" evidence="6">
    <location>
        <begin position="85"/>
        <end position="142"/>
    </location>
</feature>
<dbReference type="Pfam" id="PF00782">
    <property type="entry name" value="DSPc"/>
    <property type="match status" value="1"/>
</dbReference>
<dbReference type="GO" id="GO:0005737">
    <property type="term" value="C:cytoplasm"/>
    <property type="evidence" value="ECO:0007669"/>
    <property type="project" value="TreeGrafter"/>
</dbReference>
<evidence type="ECO:0000313" key="7">
    <source>
        <dbReference type="EMBL" id="RWS08063.1"/>
    </source>
</evidence>
<dbReference type="InterPro" id="IPR029021">
    <property type="entry name" value="Prot-tyrosine_phosphatase-like"/>
</dbReference>
<gene>
    <name evidence="7" type="ORF">B4U80_11152</name>
</gene>
<keyword evidence="4" id="KW-0904">Protein phosphatase</keyword>
<dbReference type="PANTHER" id="PTHR10159">
    <property type="entry name" value="DUAL SPECIFICITY PROTEIN PHOSPHATASE"/>
    <property type="match status" value="1"/>
</dbReference>
<dbReference type="InterPro" id="IPR016130">
    <property type="entry name" value="Tyr_Pase_AS"/>
</dbReference>
<feature type="non-terminal residue" evidence="7">
    <location>
        <position position="166"/>
    </location>
</feature>
<feature type="domain" description="Tyrosine-protein phosphatase" evidence="5">
    <location>
        <begin position="28"/>
        <end position="164"/>
    </location>
</feature>
<dbReference type="STRING" id="299467.A0A443QYI8"/>
<dbReference type="GO" id="GO:0033550">
    <property type="term" value="F:MAP kinase tyrosine phosphatase activity"/>
    <property type="evidence" value="ECO:0007669"/>
    <property type="project" value="TreeGrafter"/>
</dbReference>
<evidence type="ECO:0000256" key="4">
    <source>
        <dbReference type="ARBA" id="ARBA00022912"/>
    </source>
</evidence>
<dbReference type="GO" id="GO:0043409">
    <property type="term" value="P:negative regulation of MAPK cascade"/>
    <property type="evidence" value="ECO:0007669"/>
    <property type="project" value="TreeGrafter"/>
</dbReference>
<dbReference type="InterPro" id="IPR000387">
    <property type="entry name" value="Tyr_Pase_dom"/>
</dbReference>
<dbReference type="GO" id="GO:0008330">
    <property type="term" value="F:protein tyrosine/threonine phosphatase activity"/>
    <property type="evidence" value="ECO:0007669"/>
    <property type="project" value="TreeGrafter"/>
</dbReference>
<evidence type="ECO:0000259" key="5">
    <source>
        <dbReference type="PROSITE" id="PS50054"/>
    </source>
</evidence>
<evidence type="ECO:0000256" key="1">
    <source>
        <dbReference type="ARBA" id="ARBA00008601"/>
    </source>
</evidence>
<evidence type="ECO:0000259" key="6">
    <source>
        <dbReference type="PROSITE" id="PS50056"/>
    </source>
</evidence>
<comment type="caution">
    <text evidence="7">The sequence shown here is derived from an EMBL/GenBank/DDBJ whole genome shotgun (WGS) entry which is preliminary data.</text>
</comment>
<sequence length="166" mass="19177">HSIITRQQCESILRDIYNSHPCAAIPNQVQEIIPYLYLSGLSGKESRNFDYVVDISNYGVGVRNIDFTKTLVICINDSMNANIYKYFNKATNYIHDKLQQNKSVIVHCAAGRSRSASIVIAYLIRYYNMSLQDAYVFVHNKRSCIDPNDNFLIQLARFENRCRKSH</sequence>
<dbReference type="InterPro" id="IPR020422">
    <property type="entry name" value="TYR_PHOSPHATASE_DUAL_dom"/>
</dbReference>
<dbReference type="GO" id="GO:0017017">
    <property type="term" value="F:MAP kinase tyrosine/serine/threonine phosphatase activity"/>
    <property type="evidence" value="ECO:0007669"/>
    <property type="project" value="TreeGrafter"/>
</dbReference>
<protein>
    <recommendedName>
        <fullName evidence="2">protein-tyrosine-phosphatase</fullName>
        <ecNumber evidence="2">3.1.3.48</ecNumber>
    </recommendedName>
</protein>
<reference evidence="7 8" key="1">
    <citation type="journal article" date="2018" name="Gigascience">
        <title>Genomes of trombidid mites reveal novel predicted allergens and laterally-transferred genes associated with secondary metabolism.</title>
        <authorList>
            <person name="Dong X."/>
            <person name="Chaisiri K."/>
            <person name="Xia D."/>
            <person name="Armstrong S.D."/>
            <person name="Fang Y."/>
            <person name="Donnelly M.J."/>
            <person name="Kadowaki T."/>
            <person name="McGarry J.W."/>
            <person name="Darby A.C."/>
            <person name="Makepeace B.L."/>
        </authorList>
    </citation>
    <scope>NUCLEOTIDE SEQUENCE [LARGE SCALE GENOMIC DNA]</scope>
    <source>
        <strain evidence="7">UoL-UT</strain>
    </source>
</reference>
<organism evidence="7 8">
    <name type="scientific">Leptotrombidium deliense</name>
    <dbReference type="NCBI Taxonomy" id="299467"/>
    <lineage>
        <taxon>Eukaryota</taxon>
        <taxon>Metazoa</taxon>
        <taxon>Ecdysozoa</taxon>
        <taxon>Arthropoda</taxon>
        <taxon>Chelicerata</taxon>
        <taxon>Arachnida</taxon>
        <taxon>Acari</taxon>
        <taxon>Acariformes</taxon>
        <taxon>Trombidiformes</taxon>
        <taxon>Prostigmata</taxon>
        <taxon>Anystina</taxon>
        <taxon>Parasitengona</taxon>
        <taxon>Trombiculoidea</taxon>
        <taxon>Trombiculidae</taxon>
        <taxon>Leptotrombidium</taxon>
    </lineage>
</organism>
<accession>A0A443QYI8</accession>